<dbReference type="GO" id="GO:0016787">
    <property type="term" value="F:hydrolase activity"/>
    <property type="evidence" value="ECO:0007669"/>
    <property type="project" value="UniProtKB-KW"/>
</dbReference>
<dbReference type="Gene3D" id="3.60.10.10">
    <property type="entry name" value="Endonuclease/exonuclease/phosphatase"/>
    <property type="match status" value="1"/>
</dbReference>
<keyword evidence="3" id="KW-0378">Hydrolase</keyword>
<evidence type="ECO:0000313" key="5">
    <source>
        <dbReference type="EMBL" id="WOF16392.1"/>
    </source>
</evidence>
<dbReference type="Pfam" id="PF03372">
    <property type="entry name" value="Exo_endo_phos"/>
    <property type="match status" value="1"/>
</dbReference>
<evidence type="ECO:0000259" key="4">
    <source>
        <dbReference type="Pfam" id="PF03372"/>
    </source>
</evidence>
<organism evidence="5 6">
    <name type="scientific">Methanochimaera problematica</name>
    <dbReference type="NCBI Taxonomy" id="2609417"/>
    <lineage>
        <taxon>Archaea</taxon>
        <taxon>Methanobacteriati</taxon>
        <taxon>Methanobacteriota</taxon>
        <taxon>Stenosarchaea group</taxon>
        <taxon>Methanomicrobia</taxon>
        <taxon>Methanomicrobiales</taxon>
        <taxon>Methanomicrobiaceae</taxon>
        <taxon>Methanochimaera</taxon>
    </lineage>
</organism>
<dbReference type="AlphaFoldDB" id="A0AA97FCK2"/>
<dbReference type="SUPFAM" id="SSF56219">
    <property type="entry name" value="DNase I-like"/>
    <property type="match status" value="1"/>
</dbReference>
<evidence type="ECO:0000256" key="2">
    <source>
        <dbReference type="ARBA" id="ARBA00022722"/>
    </source>
</evidence>
<protein>
    <submittedName>
        <fullName evidence="5">Deoxyribonuclease I</fullName>
    </submittedName>
</protein>
<dbReference type="PRINTS" id="PR00130">
    <property type="entry name" value="DNASEI"/>
</dbReference>
<dbReference type="GO" id="GO:0006308">
    <property type="term" value="P:DNA catabolic process"/>
    <property type="evidence" value="ECO:0007669"/>
    <property type="project" value="InterPro"/>
</dbReference>
<proteinExistence type="inferred from homology"/>
<dbReference type="PIRSF" id="PIRSF000988">
    <property type="entry name" value="DNase_I_euk"/>
    <property type="match status" value="1"/>
</dbReference>
<dbReference type="InterPro" id="IPR005135">
    <property type="entry name" value="Endo/exonuclease/phosphatase"/>
</dbReference>
<keyword evidence="6" id="KW-1185">Reference proteome</keyword>
<name>A0AA97FCK2_9EURY</name>
<accession>A0AA97FCK2</accession>
<dbReference type="InterPro" id="IPR036691">
    <property type="entry name" value="Endo/exonu/phosph_ase_sf"/>
</dbReference>
<dbReference type="PANTHER" id="PTHR11371:SF31">
    <property type="entry name" value="EXTRACELLULAR NUCLEASE"/>
    <property type="match status" value="1"/>
</dbReference>
<evidence type="ECO:0000313" key="6">
    <source>
        <dbReference type="Proteomes" id="UP001301797"/>
    </source>
</evidence>
<feature type="domain" description="Endonuclease/exonuclease/phosphatase" evidence="4">
    <location>
        <begin position="3"/>
        <end position="214"/>
    </location>
</feature>
<evidence type="ECO:0000256" key="3">
    <source>
        <dbReference type="ARBA" id="ARBA00022801"/>
    </source>
</evidence>
<dbReference type="KEGG" id="mefw:F1737_06565"/>
<evidence type="ECO:0000256" key="1">
    <source>
        <dbReference type="ARBA" id="ARBA00007359"/>
    </source>
</evidence>
<dbReference type="InterPro" id="IPR016202">
    <property type="entry name" value="DNase_I"/>
</dbReference>
<dbReference type="PANTHER" id="PTHR11371">
    <property type="entry name" value="DEOXYRIBONUCLEASE"/>
    <property type="match status" value="1"/>
</dbReference>
<comment type="similarity">
    <text evidence="1">Belongs to the DNase I family.</text>
</comment>
<dbReference type="EMBL" id="CP043875">
    <property type="protein sequence ID" value="WOF16392.1"/>
    <property type="molecule type" value="Genomic_DNA"/>
</dbReference>
<gene>
    <name evidence="5" type="ORF">F1737_06565</name>
</gene>
<dbReference type="Proteomes" id="UP001301797">
    <property type="component" value="Chromosome"/>
</dbReference>
<reference evidence="5 6" key="1">
    <citation type="submission" date="2019-09" db="EMBL/GenBank/DDBJ databases">
        <title>The complete genome of Methanoplanus sp. FWC-SCC4.</title>
        <authorList>
            <person name="Chen S.-C."/>
            <person name="Zhou Y.-Z."/>
            <person name="Lai M.-C."/>
        </authorList>
    </citation>
    <scope>NUCLEOTIDE SEQUENCE [LARGE SCALE GENOMIC DNA]</scope>
    <source>
        <strain evidence="5 6">FWC-SCC4</strain>
    </source>
</reference>
<dbReference type="GO" id="GO:0004536">
    <property type="term" value="F:DNA nuclease activity"/>
    <property type="evidence" value="ECO:0007669"/>
    <property type="project" value="InterPro"/>
</dbReference>
<sequence length="245" mass="27899">MNNYDIIGIEEIRDGSGSSIQKLMEKINSGGSEYSYVISERLGRTSSKEQYAYIFNTGTVELLGNPVTYPEPFGTDPFHREPYIASFQSKKGIFNATFVTIHTDPDEAKEEIDALYDVCEYSKNLRSVDENIIIMGDFNADGSYFDENGFTPLKKPGYMWLIGNEEDTTTRSTKYTYDRIVLTKNDFYIGESGVFRYDTKYDLTDSTTQAVSDHYPVYAVFSTGNNNDYTYAPEENKDLNRQTVT</sequence>
<keyword evidence="2" id="KW-0540">Nuclease</keyword>
<dbReference type="SMART" id="SM00476">
    <property type="entry name" value="DNaseIc"/>
    <property type="match status" value="1"/>
</dbReference>